<reference evidence="2" key="1">
    <citation type="journal article" date="2014" name="Stand. Genomic Sci.">
        <title>Genome sequence of the exopolysaccharide-producing Salipiger mucosus type strain (DSM 16094(T)), a moderately halophilic member of the Roseobacter clade.</title>
        <authorList>
            <person name="Riedel T."/>
            <person name="Spring S."/>
            <person name="Fiebig A."/>
            <person name="Petersen J."/>
            <person name="Kyrpides N.C."/>
            <person name="Goker M."/>
            <person name="Klenk H.P."/>
        </authorList>
    </citation>
    <scope>NUCLEOTIDE SEQUENCE [LARGE SCALE GENOMIC DNA]</scope>
    <source>
        <strain evidence="2">DSM 16094</strain>
    </source>
</reference>
<dbReference type="Proteomes" id="UP000015347">
    <property type="component" value="Unassembled WGS sequence"/>
</dbReference>
<evidence type="ECO:0000313" key="1">
    <source>
        <dbReference type="EMBL" id="EPX78092.1"/>
    </source>
</evidence>
<dbReference type="HOGENOM" id="CLU_2467214_0_0_5"/>
<dbReference type="AlphaFoldDB" id="S9QDX9"/>
<comment type="caution">
    <text evidence="1">The sequence shown here is derived from an EMBL/GenBank/DDBJ whole genome shotgun (WGS) entry which is preliminary data.</text>
</comment>
<name>S9QDX9_9RHOB</name>
<sequence length="88" mass="9933">MPYDCQNRDWGYRLTLGKVEHLGEPLARQREQLTSKHLNEAIISGVILGAADGLDQLFEMYPDGMPPGFMTRADKLAEQDRLFSAPKI</sequence>
<evidence type="ECO:0000313" key="2">
    <source>
        <dbReference type="Proteomes" id="UP000015347"/>
    </source>
</evidence>
<dbReference type="EMBL" id="APVH01000042">
    <property type="protein sequence ID" value="EPX78092.1"/>
    <property type="molecule type" value="Genomic_DNA"/>
</dbReference>
<organism evidence="1 2">
    <name type="scientific">Salipiger mucosus DSM 16094</name>
    <dbReference type="NCBI Taxonomy" id="1123237"/>
    <lineage>
        <taxon>Bacteria</taxon>
        <taxon>Pseudomonadati</taxon>
        <taxon>Pseudomonadota</taxon>
        <taxon>Alphaproteobacteria</taxon>
        <taxon>Rhodobacterales</taxon>
        <taxon>Roseobacteraceae</taxon>
        <taxon>Salipiger</taxon>
    </lineage>
</organism>
<protein>
    <submittedName>
        <fullName evidence="1">Uncharacterized protein</fullName>
    </submittedName>
</protein>
<keyword evidence="2" id="KW-1185">Reference proteome</keyword>
<proteinExistence type="predicted"/>
<dbReference type="OrthoDB" id="10016580at2"/>
<dbReference type="RefSeq" id="WP_021120759.1">
    <property type="nucleotide sequence ID" value="NZ_KE557281.1"/>
</dbReference>
<accession>S9QDX9</accession>
<gene>
    <name evidence="1" type="ORF">Salmuc_03420</name>
</gene>
<dbReference type="STRING" id="1123237.Salmuc_03420"/>